<sequence>MFFTDATLLAIYLGHQAHIPSFGMKLVAAGVGLGLFFTLVALATSLIRALLASRQLVSLSDKGQTVLGKPLVFRMKFSHTRRRPVKDRFDNRFLVVGIPVGLRCRFGNLLAIDDDSLDVSSPPGRGTDFSWNRIVSHFSCWFSFDSARFLHRGDHGVDLREKLDNFLRSQNEDPAQWPYAYVLSVPQFLGWVRNVVVWWYLYNENRELDAVILEINNSYWEKRNVLVRVDRVSDKPTLPAEAPEALQYLDDRQLVQSLPSAPRATFYKGVWHKYIFASPFEKVDGVVSNRFIDPLQPSAWKANAPFSNMVTMEESGEVRMTTRLTCAGPPIDPTQMSAWDVARLVFWWTLPGVLTTPEIVFKALKIRFSGAMKMNSKPPVRSGSVGRNIKKLEIDLEPFFRAYLSSCLDAYPYPVELSYLPCRSFTNDIIRMRSPSYREEDPSTARLSVEPTDPQFYTRLIHYPDAKTAIARETQPTGHVADPTAQRLIVSDPALLTSILESASSQKIQPLFQGGALPPNRRPRQILALFRGKSSLTFMDEFALASSAASARAVYISSALRLLSARALAFRSQTLLGIYIFFAGCLMRWLVLEGLLGWASKASASSLHMDLRWSALMGITAYLVVMRLCTEMKNRLLCWGLGLTQMTN</sequence>
<dbReference type="EMBL" id="JYKN01001815">
    <property type="protein sequence ID" value="KKK18889.1"/>
    <property type="molecule type" value="Genomic_DNA"/>
</dbReference>
<organism evidence="2 3">
    <name type="scientific">Aspergillus ochraceoroseus</name>
    <dbReference type="NCBI Taxonomy" id="138278"/>
    <lineage>
        <taxon>Eukaryota</taxon>
        <taxon>Fungi</taxon>
        <taxon>Dikarya</taxon>
        <taxon>Ascomycota</taxon>
        <taxon>Pezizomycotina</taxon>
        <taxon>Eurotiomycetes</taxon>
        <taxon>Eurotiomycetidae</taxon>
        <taxon>Eurotiales</taxon>
        <taxon>Aspergillaceae</taxon>
        <taxon>Aspergillus</taxon>
        <taxon>Aspergillus subgen. Nidulantes</taxon>
    </lineage>
</organism>
<gene>
    <name evidence="2" type="ORF">AOCH_001830</name>
</gene>
<dbReference type="AlphaFoldDB" id="A0A0F8UGS8"/>
<proteinExistence type="predicted"/>
<dbReference type="PANTHER" id="PTHR33973:SF4">
    <property type="entry name" value="OS07G0153300 PROTEIN"/>
    <property type="match status" value="1"/>
</dbReference>
<feature type="transmembrane region" description="Helical" evidence="1">
    <location>
        <begin position="26"/>
        <end position="51"/>
    </location>
</feature>
<keyword evidence="1" id="KW-1133">Transmembrane helix</keyword>
<dbReference type="OrthoDB" id="3340520at2759"/>
<dbReference type="Pfam" id="PF07103">
    <property type="entry name" value="DUF1365"/>
    <property type="match status" value="1"/>
</dbReference>
<keyword evidence="3" id="KW-1185">Reference proteome</keyword>
<keyword evidence="1" id="KW-0812">Transmembrane</keyword>
<protein>
    <submittedName>
        <fullName evidence="2">Uncharacterized protein</fullName>
    </submittedName>
</protein>
<accession>A0A0F8UGS8</accession>
<feature type="transmembrane region" description="Helical" evidence="1">
    <location>
        <begin position="611"/>
        <end position="629"/>
    </location>
</feature>
<dbReference type="Proteomes" id="UP000034947">
    <property type="component" value="Unassembled WGS sequence"/>
</dbReference>
<evidence type="ECO:0000313" key="3">
    <source>
        <dbReference type="Proteomes" id="UP000034947"/>
    </source>
</evidence>
<comment type="caution">
    <text evidence="2">The sequence shown here is derived from an EMBL/GenBank/DDBJ whole genome shotgun (WGS) entry which is preliminary data.</text>
</comment>
<reference evidence="2 3" key="1">
    <citation type="submission" date="2015-02" db="EMBL/GenBank/DDBJ databases">
        <title>Draft Genome Sequences of Two Closely-Related Aflatoxigenic Aspergillus Species Obtained from the Cote d'Ivoire.</title>
        <authorList>
            <person name="Moore G.G."/>
            <person name="Beltz S.B."/>
            <person name="Mack B.M."/>
        </authorList>
    </citation>
    <scope>NUCLEOTIDE SEQUENCE [LARGE SCALE GENOMIC DNA]</scope>
    <source>
        <strain evidence="2 3">SRRC1432</strain>
    </source>
</reference>
<dbReference type="VEuPathDB" id="FungiDB:P175DRAFT_0435761"/>
<evidence type="ECO:0000313" key="2">
    <source>
        <dbReference type="EMBL" id="KKK18889.1"/>
    </source>
</evidence>
<name>A0A0F8UGS8_9EURO</name>
<evidence type="ECO:0000256" key="1">
    <source>
        <dbReference type="SAM" id="Phobius"/>
    </source>
</evidence>
<feature type="transmembrane region" description="Helical" evidence="1">
    <location>
        <begin position="568"/>
        <end position="591"/>
    </location>
</feature>
<dbReference type="PANTHER" id="PTHR33973">
    <property type="entry name" value="OS07G0153300 PROTEIN"/>
    <property type="match status" value="1"/>
</dbReference>
<dbReference type="InterPro" id="IPR010775">
    <property type="entry name" value="DUF1365"/>
</dbReference>
<keyword evidence="1" id="KW-0472">Membrane</keyword>